<organism evidence="2 3">
    <name type="scientific">Nitrosomonas oligotropha</name>
    <dbReference type="NCBI Taxonomy" id="42354"/>
    <lineage>
        <taxon>Bacteria</taxon>
        <taxon>Pseudomonadati</taxon>
        <taxon>Pseudomonadota</taxon>
        <taxon>Betaproteobacteria</taxon>
        <taxon>Nitrosomonadales</taxon>
        <taxon>Nitrosomonadaceae</taxon>
        <taxon>Nitrosomonas</taxon>
    </lineage>
</organism>
<dbReference type="InterPro" id="IPR022688">
    <property type="entry name" value="G2P_C"/>
</dbReference>
<evidence type="ECO:0000313" key="3">
    <source>
        <dbReference type="Proteomes" id="UP000244128"/>
    </source>
</evidence>
<proteinExistence type="predicted"/>
<reference evidence="2 3" key="1">
    <citation type="submission" date="2018-04" db="EMBL/GenBank/DDBJ databases">
        <title>Active sludge and wastewater microbial communities from Klosterneuburg, Austria.</title>
        <authorList>
            <person name="Wagner M."/>
        </authorList>
    </citation>
    <scope>NUCLEOTIDE SEQUENCE [LARGE SCALE GENOMIC DNA]</scope>
    <source>
        <strain evidence="2 3">Nm49</strain>
    </source>
</reference>
<dbReference type="EMBL" id="QAOI01000017">
    <property type="protein sequence ID" value="PTQ76463.1"/>
    <property type="molecule type" value="Genomic_DNA"/>
</dbReference>
<evidence type="ECO:0000313" key="2">
    <source>
        <dbReference type="EMBL" id="PTQ76463.1"/>
    </source>
</evidence>
<feature type="domain" description="Replication-associated protein G2P C-terminal" evidence="1">
    <location>
        <begin position="108"/>
        <end position="171"/>
    </location>
</feature>
<comment type="caution">
    <text evidence="2">The sequence shown here is derived from an EMBL/GenBank/DDBJ whole genome shotgun (WGS) entry which is preliminary data.</text>
</comment>
<name>A0A2T5HY00_9PROT</name>
<accession>A0A2T5HY00</accession>
<protein>
    <submittedName>
        <fullName evidence="2">Phage X family protein</fullName>
    </submittedName>
</protein>
<dbReference type="Proteomes" id="UP000244128">
    <property type="component" value="Unassembled WGS sequence"/>
</dbReference>
<dbReference type="AlphaFoldDB" id="A0A2T5HY00"/>
<sequence>MKKGRAGDESVWWVNTRHMLKAYIKHIEMLKHGCSEEDPVYLWCKEQGVVRVEIELKKRLLFDEGLNKLENITDEKLIKIFRDETEIFNRVDRSDEPDILDAIPAKSRIYAAAWLAGQDLSNMAHRATLFRHAKILREYGMDIMEPRNIEQFPVKVRIVDLKPLSMPDWYSLEDEKPQLKIVGE</sequence>
<gene>
    <name evidence="2" type="ORF">C8R26_11756</name>
</gene>
<evidence type="ECO:0000259" key="1">
    <source>
        <dbReference type="Pfam" id="PF05155"/>
    </source>
</evidence>
<dbReference type="Pfam" id="PF05155">
    <property type="entry name" value="G2P_X_C"/>
    <property type="match status" value="1"/>
</dbReference>
<dbReference type="GO" id="GO:0006260">
    <property type="term" value="P:DNA replication"/>
    <property type="evidence" value="ECO:0007669"/>
    <property type="project" value="InterPro"/>
</dbReference>